<evidence type="ECO:0000256" key="2">
    <source>
        <dbReference type="ARBA" id="ARBA00007175"/>
    </source>
</evidence>
<evidence type="ECO:0000313" key="8">
    <source>
        <dbReference type="Proteomes" id="UP001629113"/>
    </source>
</evidence>
<comment type="subcellular location">
    <subcellularLocation>
        <location evidence="1">Nucleus</location>
        <location evidence="1">Nucleolus</location>
    </subcellularLocation>
</comment>
<feature type="compositionally biased region" description="Basic residues" evidence="6">
    <location>
        <begin position="181"/>
        <end position="191"/>
    </location>
</feature>
<evidence type="ECO:0000256" key="6">
    <source>
        <dbReference type="SAM" id="MobiDB-lite"/>
    </source>
</evidence>
<feature type="compositionally biased region" description="Basic and acidic residues" evidence="6">
    <location>
        <begin position="213"/>
        <end position="222"/>
    </location>
</feature>
<feature type="coiled-coil region" evidence="5">
    <location>
        <begin position="48"/>
        <end position="98"/>
    </location>
</feature>
<protein>
    <submittedName>
        <fullName evidence="7">Nucleolar protein nop25</fullName>
    </submittedName>
</protein>
<dbReference type="Proteomes" id="UP001629113">
    <property type="component" value="Unassembled WGS sequence"/>
</dbReference>
<accession>A0ABR4P4H7</accession>
<proteinExistence type="inferred from homology"/>
<evidence type="ECO:0000256" key="4">
    <source>
        <dbReference type="ARBA" id="ARBA00023242"/>
    </source>
</evidence>
<organism evidence="7 8">
    <name type="scientific">Phlyctema vagabunda</name>
    <dbReference type="NCBI Taxonomy" id="108571"/>
    <lineage>
        <taxon>Eukaryota</taxon>
        <taxon>Fungi</taxon>
        <taxon>Dikarya</taxon>
        <taxon>Ascomycota</taxon>
        <taxon>Pezizomycotina</taxon>
        <taxon>Leotiomycetes</taxon>
        <taxon>Helotiales</taxon>
        <taxon>Dermateaceae</taxon>
        <taxon>Phlyctema</taxon>
    </lineage>
</organism>
<evidence type="ECO:0000256" key="5">
    <source>
        <dbReference type="SAM" id="Coils"/>
    </source>
</evidence>
<comment type="similarity">
    <text evidence="2">Belongs to the RRP17 family.</text>
</comment>
<evidence type="ECO:0000313" key="7">
    <source>
        <dbReference type="EMBL" id="KAL3418216.1"/>
    </source>
</evidence>
<dbReference type="Pfam" id="PF09805">
    <property type="entry name" value="Nop25"/>
    <property type="match status" value="1"/>
</dbReference>
<dbReference type="InterPro" id="IPR019186">
    <property type="entry name" value="Nucleolar_protein_12"/>
</dbReference>
<reference evidence="7 8" key="1">
    <citation type="submission" date="2024-06" db="EMBL/GenBank/DDBJ databases">
        <title>Complete genome of Phlyctema vagabunda strain 19-DSS-EL-015.</title>
        <authorList>
            <person name="Fiorenzani C."/>
        </authorList>
    </citation>
    <scope>NUCLEOTIDE SEQUENCE [LARGE SCALE GENOMIC DNA]</scope>
    <source>
        <strain evidence="7 8">19-DSS-EL-015</strain>
    </source>
</reference>
<dbReference type="PANTHER" id="PTHR14577">
    <property type="entry name" value="NUCLEOLAR PROTEIN 12"/>
    <property type="match status" value="1"/>
</dbReference>
<feature type="compositionally biased region" description="Basic and acidic residues" evidence="6">
    <location>
        <begin position="157"/>
        <end position="180"/>
    </location>
</feature>
<dbReference type="PANTHER" id="PTHR14577:SF0">
    <property type="entry name" value="NUCLEOLAR PROTEIN 12"/>
    <property type="match status" value="1"/>
</dbReference>
<evidence type="ECO:0000256" key="1">
    <source>
        <dbReference type="ARBA" id="ARBA00004604"/>
    </source>
</evidence>
<sequence length="222" mass="25673">MDTSMFVRPRPKKSLLPPPSKKRRTNNSAIEEISFDFDARAEYLTGFHKRKVQRAKAAQEQAAKLAREERITTRKQLREERKQELEEHVEAVNALLKDINTPGESIGSDGEEWGGIEDDVVVEPVIDHEEEYIDEDRYTTVTVEAVDVSKDGLHKIIDEDSDETAKVERPREEVKEEKGKKVWPKKPRKQKFRYESKAERRFTRGKQKAGNKAKADARRGND</sequence>
<gene>
    <name evidence="7" type="ORF">PVAG01_09931</name>
</gene>
<keyword evidence="3 5" id="KW-0175">Coiled coil</keyword>
<keyword evidence="4" id="KW-0539">Nucleus</keyword>
<dbReference type="EMBL" id="JBFCZG010000009">
    <property type="protein sequence ID" value="KAL3418216.1"/>
    <property type="molecule type" value="Genomic_DNA"/>
</dbReference>
<name>A0ABR4P4H7_9HELO</name>
<comment type="caution">
    <text evidence="7">The sequence shown here is derived from an EMBL/GenBank/DDBJ whole genome shotgun (WGS) entry which is preliminary data.</text>
</comment>
<keyword evidence="8" id="KW-1185">Reference proteome</keyword>
<feature type="compositionally biased region" description="Basic and acidic residues" evidence="6">
    <location>
        <begin position="192"/>
        <end position="202"/>
    </location>
</feature>
<evidence type="ECO:0000256" key="3">
    <source>
        <dbReference type="ARBA" id="ARBA00023054"/>
    </source>
</evidence>
<feature type="region of interest" description="Disordered" evidence="6">
    <location>
        <begin position="157"/>
        <end position="222"/>
    </location>
</feature>
<feature type="region of interest" description="Disordered" evidence="6">
    <location>
        <begin position="1"/>
        <end position="28"/>
    </location>
</feature>